<reference evidence="2 3" key="1">
    <citation type="submission" date="2022-10" db="EMBL/GenBank/DDBJ databases">
        <title>Luteolibacter arcticus strain CCTCC AB 2014275, whole genome shotgun sequencing project.</title>
        <authorList>
            <person name="Zhao G."/>
            <person name="Shen L."/>
        </authorList>
    </citation>
    <scope>NUCLEOTIDE SEQUENCE [LARGE SCALE GENOMIC DNA]</scope>
    <source>
        <strain evidence="2 3">CCTCC AB 2014275</strain>
    </source>
</reference>
<feature type="signal peptide" evidence="1">
    <location>
        <begin position="1"/>
        <end position="24"/>
    </location>
</feature>
<gene>
    <name evidence="2" type="ORF">OKA05_13895</name>
</gene>
<dbReference type="RefSeq" id="WP_264487762.1">
    <property type="nucleotide sequence ID" value="NZ_JAPDDT010000005.1"/>
</dbReference>
<comment type="caution">
    <text evidence="2">The sequence shown here is derived from an EMBL/GenBank/DDBJ whole genome shotgun (WGS) entry which is preliminary data.</text>
</comment>
<protein>
    <submittedName>
        <fullName evidence="2">PEP-CTERM sorting domain-containing protein</fullName>
    </submittedName>
</protein>
<accession>A0ABT3GJH1</accession>
<dbReference type="NCBIfam" id="TIGR02595">
    <property type="entry name" value="PEP_CTERM"/>
    <property type="match status" value="1"/>
</dbReference>
<evidence type="ECO:0000256" key="1">
    <source>
        <dbReference type="SAM" id="SignalP"/>
    </source>
</evidence>
<keyword evidence="1" id="KW-0732">Signal</keyword>
<evidence type="ECO:0000313" key="3">
    <source>
        <dbReference type="Proteomes" id="UP001320876"/>
    </source>
</evidence>
<dbReference type="EMBL" id="JAPDDT010000005">
    <property type="protein sequence ID" value="MCW1923653.1"/>
    <property type="molecule type" value="Genomic_DNA"/>
</dbReference>
<evidence type="ECO:0000313" key="2">
    <source>
        <dbReference type="EMBL" id="MCW1923653.1"/>
    </source>
</evidence>
<name>A0ABT3GJH1_9BACT</name>
<proteinExistence type="predicted"/>
<sequence length="204" mass="21147">MISTANLFISGLLALLGSASSLSAAITVYFYGVNSPNDTSPNPSPLYIGPGSGGMYVATGGGVNLSIAGGFGDPFFYRSDATLIPDGRTGNVLYFSIELQGGAIPGDQNYSYLKFGEGYFEPFESIAQFHFEEDGTGWLVAIATTNTGTTASNIRGNSDGRRTTVAEGAAAIAEASIPEPSSTVFLAGGILVGFTRRRRGKASL</sequence>
<dbReference type="InterPro" id="IPR013424">
    <property type="entry name" value="Ice-binding_C"/>
</dbReference>
<keyword evidence="3" id="KW-1185">Reference proteome</keyword>
<feature type="chain" id="PRO_5045799804" evidence="1">
    <location>
        <begin position="25"/>
        <end position="204"/>
    </location>
</feature>
<organism evidence="2 3">
    <name type="scientific">Luteolibacter arcticus</name>
    <dbReference type="NCBI Taxonomy" id="1581411"/>
    <lineage>
        <taxon>Bacteria</taxon>
        <taxon>Pseudomonadati</taxon>
        <taxon>Verrucomicrobiota</taxon>
        <taxon>Verrucomicrobiia</taxon>
        <taxon>Verrucomicrobiales</taxon>
        <taxon>Verrucomicrobiaceae</taxon>
        <taxon>Luteolibacter</taxon>
    </lineage>
</organism>
<dbReference type="Proteomes" id="UP001320876">
    <property type="component" value="Unassembled WGS sequence"/>
</dbReference>